<keyword evidence="2" id="KW-1185">Reference proteome</keyword>
<organism evidence="1 2">
    <name type="scientific">Ampelomyces quisqualis</name>
    <name type="common">Powdery mildew agent</name>
    <dbReference type="NCBI Taxonomy" id="50730"/>
    <lineage>
        <taxon>Eukaryota</taxon>
        <taxon>Fungi</taxon>
        <taxon>Dikarya</taxon>
        <taxon>Ascomycota</taxon>
        <taxon>Pezizomycotina</taxon>
        <taxon>Dothideomycetes</taxon>
        <taxon>Pleosporomycetidae</taxon>
        <taxon>Pleosporales</taxon>
        <taxon>Pleosporineae</taxon>
        <taxon>Phaeosphaeriaceae</taxon>
        <taxon>Ampelomyces</taxon>
    </lineage>
</organism>
<dbReference type="AlphaFoldDB" id="A0A6A5R143"/>
<reference evidence="1" key="1">
    <citation type="journal article" date="2020" name="Stud. Mycol.">
        <title>101 Dothideomycetes genomes: a test case for predicting lifestyles and emergence of pathogens.</title>
        <authorList>
            <person name="Haridas S."/>
            <person name="Albert R."/>
            <person name="Binder M."/>
            <person name="Bloem J."/>
            <person name="Labutti K."/>
            <person name="Salamov A."/>
            <person name="Andreopoulos B."/>
            <person name="Baker S."/>
            <person name="Barry K."/>
            <person name="Bills G."/>
            <person name="Bluhm B."/>
            <person name="Cannon C."/>
            <person name="Castanera R."/>
            <person name="Culley D."/>
            <person name="Daum C."/>
            <person name="Ezra D."/>
            <person name="Gonzalez J."/>
            <person name="Henrissat B."/>
            <person name="Kuo A."/>
            <person name="Liang C."/>
            <person name="Lipzen A."/>
            <person name="Lutzoni F."/>
            <person name="Magnuson J."/>
            <person name="Mondo S."/>
            <person name="Nolan M."/>
            <person name="Ohm R."/>
            <person name="Pangilinan J."/>
            <person name="Park H.-J."/>
            <person name="Ramirez L."/>
            <person name="Alfaro M."/>
            <person name="Sun H."/>
            <person name="Tritt A."/>
            <person name="Yoshinaga Y."/>
            <person name="Zwiers L.-H."/>
            <person name="Turgeon B."/>
            <person name="Goodwin S."/>
            <person name="Spatafora J."/>
            <person name="Crous P."/>
            <person name="Grigoriev I."/>
        </authorList>
    </citation>
    <scope>NUCLEOTIDE SEQUENCE</scope>
    <source>
        <strain evidence="1">HMLAC05119</strain>
    </source>
</reference>
<evidence type="ECO:0000313" key="2">
    <source>
        <dbReference type="Proteomes" id="UP000800096"/>
    </source>
</evidence>
<proteinExistence type="predicted"/>
<accession>A0A6A5R143</accession>
<dbReference type="EMBL" id="ML979132">
    <property type="protein sequence ID" value="KAF1920496.1"/>
    <property type="molecule type" value="Genomic_DNA"/>
</dbReference>
<evidence type="ECO:0000313" key="1">
    <source>
        <dbReference type="EMBL" id="KAF1920496.1"/>
    </source>
</evidence>
<dbReference type="OrthoDB" id="10638349at2759"/>
<sequence>MRMNNKKYLARFVRVCRAMSLQFQAGPSGQGARPALSLIDRHDTNPLSQTRRVLRKDPYLLALHILDRTACTFSRPASPVARHLVKYINGTFYASRCAVRGFVRTHFLPFTRSDRESRTTLHLLNLWNESIVDSIHIFCQFDVDFFLLRAA</sequence>
<gene>
    <name evidence="1" type="ORF">BDU57DRAFT_16805</name>
</gene>
<name>A0A6A5R143_AMPQU</name>
<protein>
    <submittedName>
        <fullName evidence="1">Uncharacterized protein</fullName>
    </submittedName>
</protein>
<dbReference type="Proteomes" id="UP000800096">
    <property type="component" value="Unassembled WGS sequence"/>
</dbReference>